<gene>
    <name evidence="3" type="ORF">LKMONMHP_2957</name>
</gene>
<protein>
    <recommendedName>
        <fullName evidence="2">YARHG domain-containing protein</fullName>
    </recommendedName>
</protein>
<keyword evidence="4" id="KW-1185">Reference proteome</keyword>
<keyword evidence="1" id="KW-0732">Signal</keyword>
<evidence type="ECO:0000313" key="3">
    <source>
        <dbReference type="EMBL" id="GJE28093.1"/>
    </source>
</evidence>
<dbReference type="PROSITE" id="PS51257">
    <property type="entry name" value="PROKAR_LIPOPROTEIN"/>
    <property type="match status" value="1"/>
</dbReference>
<dbReference type="SMART" id="SM01324">
    <property type="entry name" value="YARHG"/>
    <property type="match status" value="1"/>
</dbReference>
<dbReference type="Pfam" id="PF13308">
    <property type="entry name" value="YARHG"/>
    <property type="match status" value="1"/>
</dbReference>
<evidence type="ECO:0000259" key="2">
    <source>
        <dbReference type="SMART" id="SM01324"/>
    </source>
</evidence>
<name>A0ABQ4T9V0_METOR</name>
<proteinExistence type="predicted"/>
<dbReference type="RefSeq" id="WP_238311882.1">
    <property type="nucleotide sequence ID" value="NZ_BPQV01000008.1"/>
</dbReference>
<sequence length="86" mass="9455">MRIATGFACFLALGTTGAVAQSCDEAWYQRNLIYKDAGYCFTTPKAIRAFGNAGCRYDNLLDVPLSPRQRSAVAELRAFERARGCP</sequence>
<dbReference type="EMBL" id="BPQV01000008">
    <property type="protein sequence ID" value="GJE28093.1"/>
    <property type="molecule type" value="Genomic_DNA"/>
</dbReference>
<comment type="caution">
    <text evidence="3">The sequence shown here is derived from an EMBL/GenBank/DDBJ whole genome shotgun (WGS) entry which is preliminary data.</text>
</comment>
<feature type="chain" id="PRO_5045119288" description="YARHG domain-containing protein" evidence="1">
    <location>
        <begin position="21"/>
        <end position="86"/>
    </location>
</feature>
<evidence type="ECO:0000256" key="1">
    <source>
        <dbReference type="SAM" id="SignalP"/>
    </source>
</evidence>
<accession>A0ABQ4T9V0</accession>
<feature type="signal peptide" evidence="1">
    <location>
        <begin position="1"/>
        <end position="20"/>
    </location>
</feature>
<reference evidence="3" key="2">
    <citation type="submission" date="2021-08" db="EMBL/GenBank/DDBJ databases">
        <authorList>
            <person name="Tani A."/>
            <person name="Ola A."/>
            <person name="Ogura Y."/>
            <person name="Katsura K."/>
            <person name="Hayashi T."/>
        </authorList>
    </citation>
    <scope>NUCLEOTIDE SEQUENCE</scope>
    <source>
        <strain evidence="3">NBRC 15689</strain>
    </source>
</reference>
<dbReference type="InterPro" id="IPR025582">
    <property type="entry name" value="YARHG_dom"/>
</dbReference>
<reference evidence="3" key="1">
    <citation type="journal article" date="2021" name="Front. Microbiol.">
        <title>Comprehensive Comparative Genomics and Phenotyping of Methylobacterium Species.</title>
        <authorList>
            <person name="Alessa O."/>
            <person name="Ogura Y."/>
            <person name="Fujitani Y."/>
            <person name="Takami H."/>
            <person name="Hayashi T."/>
            <person name="Sahin N."/>
            <person name="Tani A."/>
        </authorList>
    </citation>
    <scope>NUCLEOTIDE SEQUENCE</scope>
    <source>
        <strain evidence="3">NBRC 15689</strain>
    </source>
</reference>
<feature type="domain" description="YARHG" evidence="2">
    <location>
        <begin position="5"/>
        <end position="81"/>
    </location>
</feature>
<evidence type="ECO:0000313" key="4">
    <source>
        <dbReference type="Proteomes" id="UP001055156"/>
    </source>
</evidence>
<organism evidence="3 4">
    <name type="scientific">Methylobacterium organophilum</name>
    <dbReference type="NCBI Taxonomy" id="410"/>
    <lineage>
        <taxon>Bacteria</taxon>
        <taxon>Pseudomonadati</taxon>
        <taxon>Pseudomonadota</taxon>
        <taxon>Alphaproteobacteria</taxon>
        <taxon>Hyphomicrobiales</taxon>
        <taxon>Methylobacteriaceae</taxon>
        <taxon>Methylobacterium</taxon>
    </lineage>
</organism>
<dbReference type="Proteomes" id="UP001055156">
    <property type="component" value="Unassembled WGS sequence"/>
</dbReference>